<dbReference type="EMBL" id="MAYW01000402">
    <property type="protein sequence ID" value="ODS29710.1"/>
    <property type="molecule type" value="Genomic_DNA"/>
</dbReference>
<organism evidence="2 3">
    <name type="scientific">Candidatus Scalindua rubra</name>
    <dbReference type="NCBI Taxonomy" id="1872076"/>
    <lineage>
        <taxon>Bacteria</taxon>
        <taxon>Pseudomonadati</taxon>
        <taxon>Planctomycetota</taxon>
        <taxon>Candidatus Brocadiia</taxon>
        <taxon>Candidatus Brocadiales</taxon>
        <taxon>Candidatus Scalinduaceae</taxon>
        <taxon>Candidatus Scalindua</taxon>
    </lineage>
</organism>
<feature type="non-terminal residue" evidence="2">
    <location>
        <position position="1"/>
    </location>
</feature>
<dbReference type="Proteomes" id="UP000094056">
    <property type="component" value="Unassembled WGS sequence"/>
</dbReference>
<evidence type="ECO:0000256" key="1">
    <source>
        <dbReference type="SAM" id="MobiDB-lite"/>
    </source>
</evidence>
<sequence>QVEESPEEENTETEEKDSAEA</sequence>
<accession>A0A1E3X254</accession>
<evidence type="ECO:0000313" key="2">
    <source>
        <dbReference type="EMBL" id="ODS29710.1"/>
    </source>
</evidence>
<gene>
    <name evidence="2" type="ORF">SCARUB_05190</name>
</gene>
<evidence type="ECO:0000313" key="3">
    <source>
        <dbReference type="Proteomes" id="UP000094056"/>
    </source>
</evidence>
<comment type="caution">
    <text evidence="2">The sequence shown here is derived from an EMBL/GenBank/DDBJ whole genome shotgun (WGS) entry which is preliminary data.</text>
</comment>
<reference evidence="2 3" key="1">
    <citation type="submission" date="2016-07" db="EMBL/GenBank/DDBJ databases">
        <title>Draft genome of Scalindua rubra, obtained from a brine-seawater interface in the Red Sea, sheds light on salt adaptation in anammox bacteria.</title>
        <authorList>
            <person name="Speth D.R."/>
            <person name="Lagkouvardos I."/>
            <person name="Wang Y."/>
            <person name="Qian P.-Y."/>
            <person name="Dutilh B.E."/>
            <person name="Jetten M.S."/>
        </authorList>
    </citation>
    <scope>NUCLEOTIDE SEQUENCE [LARGE SCALE GENOMIC DNA]</scope>
    <source>
        <strain evidence="2">BSI-1</strain>
    </source>
</reference>
<dbReference type="AlphaFoldDB" id="A0A1E3X254"/>
<feature type="compositionally biased region" description="Acidic residues" evidence="1">
    <location>
        <begin position="1"/>
        <end position="15"/>
    </location>
</feature>
<proteinExistence type="predicted"/>
<feature type="region of interest" description="Disordered" evidence="1">
    <location>
        <begin position="1"/>
        <end position="21"/>
    </location>
</feature>
<protein>
    <submittedName>
        <fullName evidence="2">Uncharacterized protein</fullName>
    </submittedName>
</protein>
<name>A0A1E3X254_9BACT</name>